<keyword evidence="4" id="KW-1185">Reference proteome</keyword>
<dbReference type="InterPro" id="IPR001584">
    <property type="entry name" value="Integrase_cat-core"/>
</dbReference>
<dbReference type="PANTHER" id="PTHR35004:SF8">
    <property type="entry name" value="TRANSPOSASE RV3428C-RELATED"/>
    <property type="match status" value="1"/>
</dbReference>
<dbReference type="InterPro" id="IPR054353">
    <property type="entry name" value="IstA-like_C"/>
</dbReference>
<name>A0ABS1JXI9_9BURK</name>
<comment type="caution">
    <text evidence="3">The sequence shown here is derived from an EMBL/GenBank/DDBJ whole genome shotgun (WGS) entry which is preliminary data.</text>
</comment>
<dbReference type="PROSITE" id="PS50994">
    <property type="entry name" value="INTEGRASE"/>
    <property type="match status" value="1"/>
</dbReference>
<dbReference type="NCBIfam" id="NF033546">
    <property type="entry name" value="transpos_IS21"/>
    <property type="match status" value="1"/>
</dbReference>
<protein>
    <submittedName>
        <fullName evidence="3">IS21 family transposase</fullName>
    </submittedName>
</protein>
<feature type="domain" description="Integrase catalytic" evidence="2">
    <location>
        <begin position="136"/>
        <end position="311"/>
    </location>
</feature>
<evidence type="ECO:0000259" key="2">
    <source>
        <dbReference type="PROSITE" id="PS50994"/>
    </source>
</evidence>
<dbReference type="Proteomes" id="UP000622707">
    <property type="component" value="Unassembled WGS sequence"/>
</dbReference>
<accession>A0ABS1JXI9</accession>
<evidence type="ECO:0000313" key="4">
    <source>
        <dbReference type="Proteomes" id="UP000622707"/>
    </source>
</evidence>
<dbReference type="PANTHER" id="PTHR35004">
    <property type="entry name" value="TRANSPOSASE RV3428C-RELATED"/>
    <property type="match status" value="1"/>
</dbReference>
<proteinExistence type="inferred from homology"/>
<dbReference type="EMBL" id="JAEQND010000028">
    <property type="protein sequence ID" value="MBL0428872.1"/>
    <property type="molecule type" value="Genomic_DNA"/>
</dbReference>
<dbReference type="Pfam" id="PF00665">
    <property type="entry name" value="rve"/>
    <property type="match status" value="1"/>
</dbReference>
<reference evidence="3 4" key="1">
    <citation type="journal article" date="2017" name="Int. J. Syst. Evol. Microbiol.">
        <title>Ramlibacter alkalitolerans sp. nov., alkali-tolerant bacterium isolated from soil of ginseng.</title>
        <authorList>
            <person name="Lee D.H."/>
            <person name="Cha C.J."/>
        </authorList>
    </citation>
    <scope>NUCLEOTIDE SEQUENCE [LARGE SCALE GENOMIC DNA]</scope>
    <source>
        <strain evidence="3 4">KACC 19305</strain>
    </source>
</reference>
<comment type="similarity">
    <text evidence="1">Belongs to the transposase IS21/IS408/IS1162 family.</text>
</comment>
<dbReference type="RefSeq" id="WP_201693507.1">
    <property type="nucleotide sequence ID" value="NZ_JAEQND010000028.1"/>
</dbReference>
<dbReference type="InterPro" id="IPR012337">
    <property type="entry name" value="RNaseH-like_sf"/>
</dbReference>
<gene>
    <name evidence="3" type="primary">istA</name>
    <name evidence="3" type="ORF">JI746_27485</name>
</gene>
<sequence>MARRRFEMHHYRQALLRMRQGDSDREIATARVMGRPKAAQWRQIAADRGWLDPAQPLPEDEAIAEALGAPRRASSTISTLEQHREQIGHWIEQGVSGTAIHAALKRQGGWSGSYSAVRRLVADIRRQLPPEVTCRLEFEPGEAAQVDFGAGPMLVHPDGQPRRAWAFVMTLCASRHQYVEFVWDQTVATWLGCHRRAFEWFAGTPRRVIIDNAKCAITRACAQEPTVQRAYAECAEGYGFKIDPCPPHDPQKKGIVEAGVKYVKGNFLPLRNFRDLADLNAQARTWVMTEAGMRCHGTTRRTPLALFELEQPLLQALPAQAPDLGTWHRVSVHRDCHVQFDRILYSTPFTLVGKTLWLRATDSVVALFEDYRHVATHPRGRNPGQRVSVREHLPPEAQAFFGRDRAWCAEQAERIGPACAALIEQLLSDHILERLRAAQGVLALLKPYGRTRLEAACARAMAHGSAHYRTVKTILATGADQRTDLPAATPPGYGRTRFTRPATELFADLTPNPQQDLLH</sequence>
<evidence type="ECO:0000256" key="1">
    <source>
        <dbReference type="ARBA" id="ARBA00009277"/>
    </source>
</evidence>
<dbReference type="Pfam" id="PF22483">
    <property type="entry name" value="Mu-transpos_C_2"/>
    <property type="match status" value="1"/>
</dbReference>
<organism evidence="3 4">
    <name type="scientific">Ramlibacter alkalitolerans</name>
    <dbReference type="NCBI Taxonomy" id="2039631"/>
    <lineage>
        <taxon>Bacteria</taxon>
        <taxon>Pseudomonadati</taxon>
        <taxon>Pseudomonadota</taxon>
        <taxon>Betaproteobacteria</taxon>
        <taxon>Burkholderiales</taxon>
        <taxon>Comamonadaceae</taxon>
        <taxon>Ramlibacter</taxon>
    </lineage>
</organism>
<dbReference type="Gene3D" id="3.30.420.10">
    <property type="entry name" value="Ribonuclease H-like superfamily/Ribonuclease H"/>
    <property type="match status" value="1"/>
</dbReference>
<evidence type="ECO:0000313" key="3">
    <source>
        <dbReference type="EMBL" id="MBL0428872.1"/>
    </source>
</evidence>
<dbReference type="SUPFAM" id="SSF53098">
    <property type="entry name" value="Ribonuclease H-like"/>
    <property type="match status" value="1"/>
</dbReference>
<dbReference type="InterPro" id="IPR036397">
    <property type="entry name" value="RNaseH_sf"/>
</dbReference>